<sequence>MEITEVLDRIARTFADDKAGDWPYLGGSHAFHRVSDLVVTGQVAFAKPHPGELTPHTDIPLGPHPIYLEVVRPDPEKGAVYNMPASWVNLAVIPLASPDTIAEALAAERMRNVYEDYQPLGPDGAIWDGAASSLAWSAEFATRVRAELAEGAEAGRLPNVVEVPTASGDGAMCIAFHSGVAAGCGRATALYDQNDTLVCVVLDEYS</sequence>
<evidence type="ECO:0000313" key="2">
    <source>
        <dbReference type="Proteomes" id="UP001592581"/>
    </source>
</evidence>
<gene>
    <name evidence="1" type="ORF">ABUW04_04505</name>
</gene>
<proteinExistence type="predicted"/>
<organism evidence="1 2">
    <name type="scientific">Streptacidiphilus jeojiensis</name>
    <dbReference type="NCBI Taxonomy" id="3229225"/>
    <lineage>
        <taxon>Bacteria</taxon>
        <taxon>Bacillati</taxon>
        <taxon>Actinomycetota</taxon>
        <taxon>Actinomycetes</taxon>
        <taxon>Kitasatosporales</taxon>
        <taxon>Streptomycetaceae</taxon>
        <taxon>Streptacidiphilus</taxon>
    </lineage>
</organism>
<protein>
    <recommendedName>
        <fullName evidence="3">DUF4241 domain-containing protein</fullName>
    </recommendedName>
</protein>
<reference evidence="1 2" key="1">
    <citation type="submission" date="2024-06" db="EMBL/GenBank/DDBJ databases">
        <authorList>
            <person name="Lee S.D."/>
        </authorList>
    </citation>
    <scope>NUCLEOTIDE SEQUENCE [LARGE SCALE GENOMIC DNA]</scope>
    <source>
        <strain evidence="1 2">N1-10</strain>
    </source>
</reference>
<evidence type="ECO:0008006" key="3">
    <source>
        <dbReference type="Google" id="ProtNLM"/>
    </source>
</evidence>
<evidence type="ECO:0000313" key="1">
    <source>
        <dbReference type="EMBL" id="MFC1437510.1"/>
    </source>
</evidence>
<dbReference type="RefSeq" id="WP_380562904.1">
    <property type="nucleotide sequence ID" value="NZ_JBEUKS010000001.1"/>
</dbReference>
<accession>A0ABV6XGY2</accession>
<comment type="caution">
    <text evidence="1">The sequence shown here is derived from an EMBL/GenBank/DDBJ whole genome shotgun (WGS) entry which is preliminary data.</text>
</comment>
<dbReference type="EMBL" id="JBEUKS010000001">
    <property type="protein sequence ID" value="MFC1437510.1"/>
    <property type="molecule type" value="Genomic_DNA"/>
</dbReference>
<keyword evidence="2" id="KW-1185">Reference proteome</keyword>
<dbReference type="Proteomes" id="UP001592581">
    <property type="component" value="Unassembled WGS sequence"/>
</dbReference>
<name>A0ABV6XGY2_9ACTN</name>